<dbReference type="FunFam" id="3.30.300.30:FF:000007">
    <property type="entry name" value="4-coumarate--CoA ligase 2"/>
    <property type="match status" value="1"/>
</dbReference>
<dbReference type="Gene3D" id="2.30.38.10">
    <property type="entry name" value="Luciferase, Domain 3"/>
    <property type="match status" value="1"/>
</dbReference>
<dbReference type="InterPro" id="IPR045851">
    <property type="entry name" value="AMP-bd_C_sf"/>
</dbReference>
<sequence>MTTANPAMTDDEFSRQLEDSGAKWIVCSDDKVEAAAKAAMKHRIPLDHVVTFDPSLDKTVKAKNIRGILEAMKAQHVKEEDVFVDVPERDLELSTAILPYSSGTTGTAKGVCLSHYNVMANLLQQYCVSAKYMDPKSNSSLCILPTLSRHGHDECTAAYDISGNQKYKLTNLPLVPPVCLLLAKSPLVDSYDLSSITRIAVGAAPLGRDLELELKRRFSGAAVFQGYGLTEMTKVGLRIQKPQSTSTSASAAISGTIGCIVPNMECKVIDDEGKELGPNIDGEICVRGPNVTRQYLAKPEATKLTIVDGWLHTGDIGHYDDRQLFYIVDRKKELIKYKGLQVAPAELENHLLTHPDVIDAAAIPLYDPSQATELPLAFVVLRDGAKTHPDEIRAYVDGKVANHKKLRGGVRIIDAIPKSASGKILRRILKDKINEEQRGTGTSAKL</sequence>
<gene>
    <name evidence="4" type="ORF">BZG36_05625</name>
</gene>
<feature type="domain" description="AMP-dependent synthetase/ligase" evidence="2">
    <location>
        <begin position="3"/>
        <end position="296"/>
    </location>
</feature>
<dbReference type="Pfam" id="PF13193">
    <property type="entry name" value="AMP-binding_C"/>
    <property type="match status" value="1"/>
</dbReference>
<dbReference type="Proteomes" id="UP000242875">
    <property type="component" value="Unassembled WGS sequence"/>
</dbReference>
<accession>A0A261XSN3</accession>
<dbReference type="InterPro" id="IPR020845">
    <property type="entry name" value="AMP-binding_CS"/>
</dbReference>
<dbReference type="Pfam" id="PF00501">
    <property type="entry name" value="AMP-binding"/>
    <property type="match status" value="1"/>
</dbReference>
<organism evidence="4 5">
    <name type="scientific">Bifiguratus adelaidae</name>
    <dbReference type="NCBI Taxonomy" id="1938954"/>
    <lineage>
        <taxon>Eukaryota</taxon>
        <taxon>Fungi</taxon>
        <taxon>Fungi incertae sedis</taxon>
        <taxon>Mucoromycota</taxon>
        <taxon>Mucoromycotina</taxon>
        <taxon>Endogonomycetes</taxon>
        <taxon>Endogonales</taxon>
        <taxon>Endogonales incertae sedis</taxon>
        <taxon>Bifiguratus</taxon>
    </lineage>
</organism>
<dbReference type="OrthoDB" id="1898221at2759"/>
<dbReference type="AlphaFoldDB" id="A0A261XSN3"/>
<proteinExistence type="inferred from homology"/>
<name>A0A261XSN3_9FUNG</name>
<comment type="caution">
    <text evidence="4">The sequence shown here is derived from an EMBL/GenBank/DDBJ whole genome shotgun (WGS) entry which is preliminary data.</text>
</comment>
<dbReference type="InterPro" id="IPR025110">
    <property type="entry name" value="AMP-bd_C"/>
</dbReference>
<dbReference type="GO" id="GO:0016405">
    <property type="term" value="F:CoA-ligase activity"/>
    <property type="evidence" value="ECO:0007669"/>
    <property type="project" value="TreeGrafter"/>
</dbReference>
<dbReference type="PROSITE" id="PS00455">
    <property type="entry name" value="AMP_BINDING"/>
    <property type="match status" value="1"/>
</dbReference>
<evidence type="ECO:0000259" key="3">
    <source>
        <dbReference type="Pfam" id="PF13193"/>
    </source>
</evidence>
<comment type="similarity">
    <text evidence="1">Belongs to the ATP-dependent AMP-binding enzyme family.</text>
</comment>
<dbReference type="PANTHER" id="PTHR24096:SF422">
    <property type="entry name" value="BCDNA.GH02901"/>
    <property type="match status" value="1"/>
</dbReference>
<evidence type="ECO:0000313" key="4">
    <source>
        <dbReference type="EMBL" id="OZJ01376.1"/>
    </source>
</evidence>
<feature type="domain" description="AMP-binding enzyme C-terminal" evidence="3">
    <location>
        <begin position="346"/>
        <end position="423"/>
    </location>
</feature>
<dbReference type="Gene3D" id="3.30.300.30">
    <property type="match status" value="1"/>
</dbReference>
<evidence type="ECO:0000256" key="1">
    <source>
        <dbReference type="ARBA" id="ARBA00006432"/>
    </source>
</evidence>
<evidence type="ECO:0000313" key="5">
    <source>
        <dbReference type="Proteomes" id="UP000242875"/>
    </source>
</evidence>
<dbReference type="SUPFAM" id="SSF56801">
    <property type="entry name" value="Acetyl-CoA synthetase-like"/>
    <property type="match status" value="1"/>
</dbReference>
<reference evidence="4 5" key="1">
    <citation type="journal article" date="2017" name="Mycologia">
        <title>Bifiguratus adelaidae, gen. et sp. nov., a new member of Mucoromycotina in endophytic and soil-dwelling habitats.</title>
        <authorList>
            <person name="Torres-Cruz T.J."/>
            <person name="Billingsley Tobias T.L."/>
            <person name="Almatruk M."/>
            <person name="Hesse C."/>
            <person name="Kuske C.R."/>
            <person name="Desiro A."/>
            <person name="Benucci G.M."/>
            <person name="Bonito G."/>
            <person name="Stajich J.E."/>
            <person name="Dunlap C."/>
            <person name="Arnold A.E."/>
            <person name="Porras-Alfaro A."/>
        </authorList>
    </citation>
    <scope>NUCLEOTIDE SEQUENCE [LARGE SCALE GENOMIC DNA]</scope>
    <source>
        <strain evidence="4 5">AZ0501</strain>
    </source>
</reference>
<dbReference type="EMBL" id="MVBO01000433">
    <property type="protein sequence ID" value="OZJ01376.1"/>
    <property type="molecule type" value="Genomic_DNA"/>
</dbReference>
<protein>
    <recommendedName>
        <fullName evidence="6">AMP-dependent synthetase/ligase domain-containing protein</fullName>
    </recommendedName>
</protein>
<dbReference type="PANTHER" id="PTHR24096">
    <property type="entry name" value="LONG-CHAIN-FATTY-ACID--COA LIGASE"/>
    <property type="match status" value="1"/>
</dbReference>
<evidence type="ECO:0000259" key="2">
    <source>
        <dbReference type="Pfam" id="PF00501"/>
    </source>
</evidence>
<dbReference type="InterPro" id="IPR000873">
    <property type="entry name" value="AMP-dep_synth/lig_dom"/>
</dbReference>
<keyword evidence="5" id="KW-1185">Reference proteome</keyword>
<evidence type="ECO:0008006" key="6">
    <source>
        <dbReference type="Google" id="ProtNLM"/>
    </source>
</evidence>
<dbReference type="Gene3D" id="3.40.50.980">
    <property type="match status" value="3"/>
</dbReference>